<gene>
    <name evidence="1" type="ORF">NOL13_08805</name>
</gene>
<comment type="caution">
    <text evidence="1">The sequence shown here is derived from an EMBL/GenBank/DDBJ whole genome shotgun (WGS) entry which is preliminary data.</text>
</comment>
<dbReference type="EMBL" id="JANFMP010000027">
    <property type="protein sequence ID" value="MDG4527479.1"/>
    <property type="molecule type" value="Genomic_DNA"/>
</dbReference>
<organism evidence="1 2">
    <name type="scientific">Streptococcus suis</name>
    <dbReference type="NCBI Taxonomy" id="1307"/>
    <lineage>
        <taxon>Bacteria</taxon>
        <taxon>Bacillati</taxon>
        <taxon>Bacillota</taxon>
        <taxon>Bacilli</taxon>
        <taxon>Lactobacillales</taxon>
        <taxon>Streptococcaceae</taxon>
        <taxon>Streptococcus</taxon>
    </lineage>
</organism>
<evidence type="ECO:0000313" key="1">
    <source>
        <dbReference type="EMBL" id="MDG4527479.1"/>
    </source>
</evidence>
<proteinExistence type="predicted"/>
<dbReference type="Proteomes" id="UP001152875">
    <property type="component" value="Unassembled WGS sequence"/>
</dbReference>
<sequence>MEFENQLEKDIVQQKEDMIKRLAFETAKRLNGIKPTSAAPIYKYKEIQQTEKKKVRYGLFNLFSKDVEEIVNRRVLIEENYNFDGWILDDSLFEDEFELRSYNWASWFECRHYYVLNKAGHLELRIFSTERTGKVPDGSFPNRDNFVEIVNETRLMDFTDFLFNDGPFVSWRIPAITLLDIPRNIWTTKQDSGRIIVRNHPDQIGKIEQHTQFLTKSDIVANYGDRVIKILQSL</sequence>
<accession>A0A9X4MWV0</accession>
<reference evidence="1" key="1">
    <citation type="submission" date="2022-07" db="EMBL/GenBank/DDBJ databases">
        <title>Whole Genome Sequencing of Streptococcus suis.</title>
        <authorList>
            <person name="Dai X."/>
            <person name="Huang J."/>
            <person name="Wang L."/>
        </authorList>
    </citation>
    <scope>NUCLEOTIDE SEQUENCE</scope>
    <source>
        <strain evidence="1">XNB2</strain>
    </source>
</reference>
<evidence type="ECO:0000313" key="2">
    <source>
        <dbReference type="Proteomes" id="UP001152875"/>
    </source>
</evidence>
<dbReference type="RefSeq" id="WP_222337145.1">
    <property type="nucleotide sequence ID" value="NZ_CP082204.1"/>
</dbReference>
<name>A0A9X4MWV0_STRSU</name>
<protein>
    <submittedName>
        <fullName evidence="1">Uncharacterized protein</fullName>
    </submittedName>
</protein>
<dbReference type="AlphaFoldDB" id="A0A9X4MWV0"/>